<dbReference type="NCBIfam" id="TIGR01883">
    <property type="entry name" value="PepT-like"/>
    <property type="match status" value="1"/>
</dbReference>
<name>A0ABS6E711_9FIRM</name>
<keyword evidence="2" id="KW-0479">Metal-binding</keyword>
<dbReference type="InterPro" id="IPR008007">
    <property type="entry name" value="Peptidase_M42"/>
</dbReference>
<evidence type="ECO:0000256" key="1">
    <source>
        <dbReference type="ARBA" id="ARBA00001947"/>
    </source>
</evidence>
<comment type="caution">
    <text evidence="6">The sequence shown here is derived from an EMBL/GenBank/DDBJ whole genome shotgun (WGS) entry which is preliminary data.</text>
</comment>
<dbReference type="Pfam" id="PF01546">
    <property type="entry name" value="Peptidase_M20"/>
    <property type="match status" value="1"/>
</dbReference>
<evidence type="ECO:0000313" key="7">
    <source>
        <dbReference type="Proteomes" id="UP000749471"/>
    </source>
</evidence>
<accession>A0ABS6E711</accession>
<dbReference type="EMBL" id="JAHLPM010000009">
    <property type="protein sequence ID" value="MBU5438705.1"/>
    <property type="molecule type" value="Genomic_DNA"/>
</dbReference>
<dbReference type="PIRSF" id="PIRSF001123">
    <property type="entry name" value="PepA_GA"/>
    <property type="match status" value="1"/>
</dbReference>
<comment type="cofactor">
    <cofactor evidence="1">
        <name>Zn(2+)</name>
        <dbReference type="ChEBI" id="CHEBI:29105"/>
    </cofactor>
</comment>
<dbReference type="PANTHER" id="PTHR42994:SF2">
    <property type="entry name" value="PEPTIDASE"/>
    <property type="match status" value="1"/>
</dbReference>
<evidence type="ECO:0000256" key="3">
    <source>
        <dbReference type="ARBA" id="ARBA00022801"/>
    </source>
</evidence>
<protein>
    <submittedName>
        <fullName evidence="6">M20/M25/M40 family metallo-hydrolase</fullName>
    </submittedName>
</protein>
<dbReference type="Pfam" id="PF07687">
    <property type="entry name" value="M20_dimer"/>
    <property type="match status" value="1"/>
</dbReference>
<dbReference type="PANTHER" id="PTHR42994">
    <property type="entry name" value="PEPTIDASE T"/>
    <property type="match status" value="1"/>
</dbReference>
<evidence type="ECO:0000256" key="4">
    <source>
        <dbReference type="PIRNR" id="PIRNR001123"/>
    </source>
</evidence>
<sequence length="369" mass="40342">MINKDRLVNNLIEMIKIDSPSYEEKNYREYLIKYFQDRGFEVYADNAGEKFGGNCGNLLVYIKGNNSNEEAICLAAHMDTVSPGKGIEPIIENEIMKSKGNTILAGDDKAGIASILEAIEHIREEKLPHRDIYLLFTVCEEVGMLGAKNFDVSKLPCKNVVIIDAAGPAGIIAYAAPAKDDVKVTFIGKTAHAGIEPEKGINAIYMAAEAISNMTLGRLDEETTANIGRIEGGSQTNIVTDKVTFTAEVRSHSIEKLDMQVKKMKNACEATAKKFGGTVQIKVSRDYPTLKLDKNSFIFNLCKESFEKENINPSALIIGGGSDANIIAGKGYDCAIISVGMDKVHTVEETLNIDDMHITTRVLAHMISL</sequence>
<proteinExistence type="inferred from homology"/>
<evidence type="ECO:0000259" key="5">
    <source>
        <dbReference type="Pfam" id="PF07687"/>
    </source>
</evidence>
<dbReference type="InterPro" id="IPR002933">
    <property type="entry name" value="Peptidase_M20"/>
</dbReference>
<feature type="domain" description="Peptidase M20 dimerisation" evidence="5">
    <location>
        <begin position="182"/>
        <end position="274"/>
    </location>
</feature>
<evidence type="ECO:0000313" key="6">
    <source>
        <dbReference type="EMBL" id="MBU5438705.1"/>
    </source>
</evidence>
<gene>
    <name evidence="6" type="ORF">KQI42_11825</name>
</gene>
<dbReference type="Proteomes" id="UP000749471">
    <property type="component" value="Unassembled WGS sequence"/>
</dbReference>
<reference evidence="6 7" key="1">
    <citation type="submission" date="2021-06" db="EMBL/GenBank/DDBJ databases">
        <authorList>
            <person name="Sun Q."/>
            <person name="Li D."/>
        </authorList>
    </citation>
    <scope>NUCLEOTIDE SEQUENCE [LARGE SCALE GENOMIC DNA]</scope>
    <source>
        <strain evidence="6 7">MSJ-40</strain>
    </source>
</reference>
<comment type="similarity">
    <text evidence="4">Belongs to the peptidase M42 family.</text>
</comment>
<dbReference type="InterPro" id="IPR011650">
    <property type="entry name" value="Peptidase_M20_dimer"/>
</dbReference>
<organism evidence="6 7">
    <name type="scientific">Tissierella simiarum</name>
    <dbReference type="NCBI Taxonomy" id="2841534"/>
    <lineage>
        <taxon>Bacteria</taxon>
        <taxon>Bacillati</taxon>
        <taxon>Bacillota</taxon>
        <taxon>Tissierellia</taxon>
        <taxon>Tissierellales</taxon>
        <taxon>Tissierellaceae</taxon>
        <taxon>Tissierella</taxon>
    </lineage>
</organism>
<dbReference type="InterPro" id="IPR010162">
    <property type="entry name" value="PepT-like"/>
</dbReference>
<keyword evidence="3" id="KW-0378">Hydrolase</keyword>
<dbReference type="RefSeq" id="WP_216519998.1">
    <property type="nucleotide sequence ID" value="NZ_JAHLPM010000009.1"/>
</dbReference>
<evidence type="ECO:0000256" key="2">
    <source>
        <dbReference type="ARBA" id="ARBA00022723"/>
    </source>
</evidence>
<keyword evidence="7" id="KW-1185">Reference proteome</keyword>